<evidence type="ECO:0000313" key="1">
    <source>
        <dbReference type="EMBL" id="KAJ0176741.1"/>
    </source>
</evidence>
<reference evidence="1 2" key="1">
    <citation type="journal article" date="2021" name="Front. Genet.">
        <title>Chromosome-Level Genome Assembly Reveals Significant Gene Expansion in the Toll and IMD Signaling Pathways of Dendrolimus kikuchii.</title>
        <authorList>
            <person name="Zhou J."/>
            <person name="Wu P."/>
            <person name="Xiong Z."/>
            <person name="Liu N."/>
            <person name="Zhao N."/>
            <person name="Ji M."/>
            <person name="Qiu Y."/>
            <person name="Yang B."/>
        </authorList>
    </citation>
    <scope>NUCLEOTIDE SEQUENCE [LARGE SCALE GENOMIC DNA]</scope>
    <source>
        <strain evidence="1">Ann1</strain>
    </source>
</reference>
<name>A0ACC1CYS0_9NEOP</name>
<dbReference type="EMBL" id="CM034399">
    <property type="protein sequence ID" value="KAJ0176741.1"/>
    <property type="molecule type" value="Genomic_DNA"/>
</dbReference>
<accession>A0ACC1CYS0</accession>
<organism evidence="1 2">
    <name type="scientific">Dendrolimus kikuchii</name>
    <dbReference type="NCBI Taxonomy" id="765133"/>
    <lineage>
        <taxon>Eukaryota</taxon>
        <taxon>Metazoa</taxon>
        <taxon>Ecdysozoa</taxon>
        <taxon>Arthropoda</taxon>
        <taxon>Hexapoda</taxon>
        <taxon>Insecta</taxon>
        <taxon>Pterygota</taxon>
        <taxon>Neoptera</taxon>
        <taxon>Endopterygota</taxon>
        <taxon>Lepidoptera</taxon>
        <taxon>Glossata</taxon>
        <taxon>Ditrysia</taxon>
        <taxon>Bombycoidea</taxon>
        <taxon>Lasiocampidae</taxon>
        <taxon>Dendrolimus</taxon>
    </lineage>
</organism>
<evidence type="ECO:0000313" key="2">
    <source>
        <dbReference type="Proteomes" id="UP000824533"/>
    </source>
</evidence>
<proteinExistence type="predicted"/>
<keyword evidence="2" id="KW-1185">Reference proteome</keyword>
<dbReference type="Proteomes" id="UP000824533">
    <property type="component" value="Linkage Group LG13"/>
</dbReference>
<sequence>MFSRLEFFLSKNNAKQMLTLNEIFKPLYKLLVLFGLFPYNIKYQDNQHQFIIIYKTIYLNGLTAVSINLTICLFVALHIRYIYTSMKDNTLASGIMPNVNYITELLCLVLFSLVTYLCAFLNRYNYVNMLNTLANLLDTTSNRGKVLGALKIEIKIILASLFLFLIMQIVVNFTREDSFFKMILVLFTFNLPQIIQFTSLAFYCVLIDMVVATLITVRLRLVSVMKERSFSKVSLMTVESKLPSISLRQMEVIYIKALGVKREVNKSFQVSILITMLQCFHSMVSESHIIYHGVIVQKSLTTHEIVNCSIWILYQLAKVGALANSGRLLKAEIMRLSQTLYGIPTGKNDVNFFMEIQHFSSLIYCQGTDLTACNFFPLDATLMFKVLSSATMYLIILVQFDKK</sequence>
<protein>
    <submittedName>
        <fullName evidence="1">Uncharacterized protein</fullName>
    </submittedName>
</protein>
<gene>
    <name evidence="1" type="ORF">K1T71_007920</name>
</gene>
<comment type="caution">
    <text evidence="1">The sequence shown here is derived from an EMBL/GenBank/DDBJ whole genome shotgun (WGS) entry which is preliminary data.</text>
</comment>